<feature type="transmembrane region" description="Helical" evidence="1">
    <location>
        <begin position="396"/>
        <end position="417"/>
    </location>
</feature>
<accession>A0A8T0D8F6</accession>
<dbReference type="OrthoDB" id="5984265at2759"/>
<dbReference type="Proteomes" id="UP000699462">
    <property type="component" value="Unassembled WGS sequence"/>
</dbReference>
<evidence type="ECO:0000313" key="2">
    <source>
        <dbReference type="EMBL" id="KAF8563656.1"/>
    </source>
</evidence>
<evidence type="ECO:0000256" key="1">
    <source>
        <dbReference type="SAM" id="Phobius"/>
    </source>
</evidence>
<keyword evidence="1" id="KW-0812">Transmembrane</keyword>
<organism evidence="2 3">
    <name type="scientific">Paragonimus westermani</name>
    <dbReference type="NCBI Taxonomy" id="34504"/>
    <lineage>
        <taxon>Eukaryota</taxon>
        <taxon>Metazoa</taxon>
        <taxon>Spiralia</taxon>
        <taxon>Lophotrochozoa</taxon>
        <taxon>Platyhelminthes</taxon>
        <taxon>Trematoda</taxon>
        <taxon>Digenea</taxon>
        <taxon>Plagiorchiida</taxon>
        <taxon>Troglotremata</taxon>
        <taxon>Troglotrematidae</taxon>
        <taxon>Paragonimus</taxon>
    </lineage>
</organism>
<dbReference type="EMBL" id="JTDF01011156">
    <property type="protein sequence ID" value="KAF8563656.1"/>
    <property type="molecule type" value="Genomic_DNA"/>
</dbReference>
<name>A0A8T0D8F6_9TREM</name>
<keyword evidence="1" id="KW-1133">Transmembrane helix</keyword>
<proteinExistence type="predicted"/>
<gene>
    <name evidence="2" type="ORF">P879_05729</name>
</gene>
<comment type="caution">
    <text evidence="2">The sequence shown here is derived from an EMBL/GenBank/DDBJ whole genome shotgun (WGS) entry which is preliminary data.</text>
</comment>
<protein>
    <submittedName>
        <fullName evidence="2">Uncharacterized protein</fullName>
    </submittedName>
</protein>
<sequence length="525" mass="59122">MVVREINWYPIVFDELTEDQRLAGLECKTDKPGEAPAWFKTSETYFNGMEKCHHCVLPFDSIFRNESTGEAVCWLSTPSVTYKVNVVAHRHQPGAGTSDMENLPAIALDRTCMLTVISVSQVQRMIQSSRPQFCTPIKSSSSFCPWPVILLPLSDIPRVVNCAAWADPLPHISVVLNGHQMDLAEWNRKGLIVRGATLEIQPELFFATLRTKVKRNENIVLITCLARNGLERANRHFIIQHIKRDFINKTDDILIPKLFALPPDTPAKIGLNVGASLSGCNLTRWPCENTKRVWPSGLGNHSTFVARFQTRYPIPITESTLNYPNCSPIPYAEFVSTNGGDGESKCNKGQREYTHSLAVACYSHFSGCVYQTFLHGPRAGHLEDKQATKEITIGSVVSLLLLLLLSLLAIIGIRRFVLHRNTSKRLRIKHNSRTIPSPSLSKNEQSIGWKFEDSAVYLDHVPFSKPDLLTPHVYQPAAHMHSRQTISMIAHFVSDKDSTCKFCCSVVCISTYKQYFDKSLQERRV</sequence>
<keyword evidence="1" id="KW-0472">Membrane</keyword>
<reference evidence="2 3" key="1">
    <citation type="submission" date="2019-07" db="EMBL/GenBank/DDBJ databases">
        <title>Annotation for the trematode Paragonimus westermani.</title>
        <authorList>
            <person name="Choi Y.-J."/>
        </authorList>
    </citation>
    <scope>NUCLEOTIDE SEQUENCE [LARGE SCALE GENOMIC DNA]</scope>
    <source>
        <strain evidence="2">180907_Pwestermani</strain>
    </source>
</reference>
<dbReference type="AlphaFoldDB" id="A0A8T0D8F6"/>
<keyword evidence="3" id="KW-1185">Reference proteome</keyword>
<evidence type="ECO:0000313" key="3">
    <source>
        <dbReference type="Proteomes" id="UP000699462"/>
    </source>
</evidence>